<organism evidence="1">
    <name type="scientific">sediment metagenome</name>
    <dbReference type="NCBI Taxonomy" id="749907"/>
    <lineage>
        <taxon>unclassified sequences</taxon>
        <taxon>metagenomes</taxon>
        <taxon>ecological metagenomes</taxon>
    </lineage>
</organism>
<name>D9PKJ4_9ZZZZ</name>
<evidence type="ECO:0000313" key="1">
    <source>
        <dbReference type="EMBL" id="EFK95921.1"/>
    </source>
</evidence>
<protein>
    <recommendedName>
        <fullName evidence="2">TubC N-terminal docking domain-containing protein</fullName>
    </recommendedName>
</protein>
<reference evidence="1" key="2">
    <citation type="journal article" date="2011" name="Microb. Ecol.">
        <title>Taxonomic and Functional Metagenomic Profiling of the Microbial Community in the Anoxic Sediment of a Sub-saline Shallow Lake (Laguna de Carrizo, Central Spain).</title>
        <authorList>
            <person name="Ferrer M."/>
            <person name="Guazzaroni M.E."/>
            <person name="Richter M."/>
            <person name="Garcia-Salamanca A."/>
            <person name="Yarza P."/>
            <person name="Suarez-Suarez A."/>
            <person name="Solano J."/>
            <person name="Alcaide M."/>
            <person name="van Dillewijn P."/>
            <person name="Molina-Henares M.A."/>
            <person name="Lopez-Cortes N."/>
            <person name="Al-Ramahi Y."/>
            <person name="Guerrero C."/>
            <person name="Acosta A."/>
            <person name="de Eugenio L.I."/>
            <person name="Martinez V."/>
            <person name="Marques S."/>
            <person name="Rojo F."/>
            <person name="Santero E."/>
            <person name="Genilloud O."/>
            <person name="Perez-Perez J."/>
            <person name="Rossello-Mora R."/>
            <person name="Ramos J.L."/>
        </authorList>
    </citation>
    <scope>NUCLEOTIDE SEQUENCE</scope>
</reference>
<comment type="caution">
    <text evidence="1">The sequence shown here is derived from an EMBL/GenBank/DDBJ whole genome shotgun (WGS) entry which is preliminary data.</text>
</comment>
<accession>D9PKJ4</accession>
<sequence>MTAAALIEQARADGLELRTDGDKLKVSGLADAVERWKPRIVASKPEILTALSAPRSTWWLVHFLDGAPVEVWTDPPATQAEVLQGRPDAIAAQPLHQAAQTPIPACSTCSRATYRGACGEPVAAGLSDLPGVIRYSPDQGTTCPAWLATIPGDLEARILAMAERWHYSGDDLEAALAGARSDPDGWRKVEDADKYGRIREGGL</sequence>
<reference evidence="1" key="1">
    <citation type="submission" date="2010-07" db="EMBL/GenBank/DDBJ databases">
        <authorList>
            <consortium name="CONSOLIDER consortium CSD2007-00005"/>
            <person name="Guazzaroni M.-E."/>
            <person name="Richter M."/>
            <person name="Garcia-Salamanca A."/>
            <person name="Yarza P."/>
            <person name="Ferrer M."/>
        </authorList>
    </citation>
    <scope>NUCLEOTIDE SEQUENCE</scope>
</reference>
<gene>
    <name evidence="1" type="ORF">LDC_2061</name>
</gene>
<dbReference type="EMBL" id="ADZX01000615">
    <property type="protein sequence ID" value="EFK95921.1"/>
    <property type="molecule type" value="Genomic_DNA"/>
</dbReference>
<dbReference type="AlphaFoldDB" id="D9PKJ4"/>
<evidence type="ECO:0008006" key="2">
    <source>
        <dbReference type="Google" id="ProtNLM"/>
    </source>
</evidence>
<proteinExistence type="predicted"/>